<dbReference type="PROSITE" id="PS51257">
    <property type="entry name" value="PROKAR_LIPOPROTEIN"/>
    <property type="match status" value="1"/>
</dbReference>
<accession>A0AAP3XPS2</accession>
<protein>
    <submittedName>
        <fullName evidence="3">YcgJ family protein</fullName>
    </submittedName>
</protein>
<feature type="compositionally biased region" description="Basic and acidic residues" evidence="1">
    <location>
        <begin position="133"/>
        <end position="146"/>
    </location>
</feature>
<dbReference type="AlphaFoldDB" id="A0AAP3XPS2"/>
<dbReference type="EMBL" id="JARGEQ010000040">
    <property type="protein sequence ID" value="MDF1585764.1"/>
    <property type="molecule type" value="Genomic_DNA"/>
</dbReference>
<dbReference type="Pfam" id="PF05666">
    <property type="entry name" value="YcgJ"/>
    <property type="match status" value="1"/>
</dbReference>
<evidence type="ECO:0000256" key="2">
    <source>
        <dbReference type="SAM" id="SignalP"/>
    </source>
</evidence>
<evidence type="ECO:0000313" key="4">
    <source>
        <dbReference type="Proteomes" id="UP001301140"/>
    </source>
</evidence>
<dbReference type="InterPro" id="IPR008617">
    <property type="entry name" value="Uncharacterised_YcgJ"/>
</dbReference>
<proteinExistence type="predicted"/>
<dbReference type="Proteomes" id="UP001301140">
    <property type="component" value="Unassembled WGS sequence"/>
</dbReference>
<name>A0AAP3XPS2_9PROT</name>
<keyword evidence="2" id="KW-0732">Signal</keyword>
<feature type="region of interest" description="Disordered" evidence="1">
    <location>
        <begin position="127"/>
        <end position="146"/>
    </location>
</feature>
<dbReference type="RefSeq" id="WP_327788180.1">
    <property type="nucleotide sequence ID" value="NZ_JARGEQ010000040.1"/>
</dbReference>
<comment type="caution">
    <text evidence="3">The sequence shown here is derived from an EMBL/GenBank/DDBJ whole genome shotgun (WGS) entry which is preliminary data.</text>
</comment>
<feature type="signal peptide" evidence="2">
    <location>
        <begin position="1"/>
        <end position="18"/>
    </location>
</feature>
<keyword evidence="4" id="KW-1185">Reference proteome</keyword>
<evidence type="ECO:0000256" key="1">
    <source>
        <dbReference type="SAM" id="MobiDB-lite"/>
    </source>
</evidence>
<sequence length="189" mass="20876">MAPRFRSFALVAAPLALAGCLEGGGAPYGPGYLSGPAYYDTADRSNRFQPRPGVSCDARSRVCYDRRGPDVGLTGEYFGGSAARRLADDLDRRRNDPVYRPKDKVKCDLDDEVCYKKGEPDYKNTRQQFGRKAASEVREPGWEPNEIRPRKNVVCSTGDQACYKKSGEPAIGATRKVFGKKAAKELKED</sequence>
<feature type="chain" id="PRO_5042977746" evidence="2">
    <location>
        <begin position="19"/>
        <end position="189"/>
    </location>
</feature>
<evidence type="ECO:0000313" key="3">
    <source>
        <dbReference type="EMBL" id="MDF1585764.1"/>
    </source>
</evidence>
<gene>
    <name evidence="3" type="ORF">PZ740_05110</name>
</gene>
<organism evidence="3 4">
    <name type="scientific">Marinimicrococcus flavescens</name>
    <dbReference type="NCBI Taxonomy" id="3031815"/>
    <lineage>
        <taxon>Bacteria</taxon>
        <taxon>Pseudomonadati</taxon>
        <taxon>Pseudomonadota</taxon>
        <taxon>Alphaproteobacteria</taxon>
        <taxon>Geminicoccales</taxon>
        <taxon>Geminicoccaceae</taxon>
        <taxon>Marinimicrococcus</taxon>
    </lineage>
</organism>
<reference evidence="3 4" key="1">
    <citation type="submission" date="2023-03" db="EMBL/GenBank/DDBJ databases">
        <title>YIM 152171 draft genome.</title>
        <authorList>
            <person name="Yang Z."/>
        </authorList>
    </citation>
    <scope>NUCLEOTIDE SEQUENCE [LARGE SCALE GENOMIC DNA]</scope>
    <source>
        <strain evidence="3 4">YIM 152171</strain>
    </source>
</reference>